<gene>
    <name evidence="2" type="ORF">F7O84_18385</name>
</gene>
<keyword evidence="3" id="KW-1185">Reference proteome</keyword>
<organism evidence="2 3">
    <name type="scientific">Candidatus Galacturonatibacter soehngenii</name>
    <dbReference type="NCBI Taxonomy" id="2307010"/>
    <lineage>
        <taxon>Bacteria</taxon>
        <taxon>Bacillati</taxon>
        <taxon>Bacillota</taxon>
        <taxon>Clostridia</taxon>
        <taxon>Lachnospirales</taxon>
        <taxon>Lachnospiraceae</taxon>
        <taxon>Candidatus Galacturonatibacter</taxon>
    </lineage>
</organism>
<comment type="caution">
    <text evidence="2">The sequence shown here is derived from an EMBL/GenBank/DDBJ whole genome shotgun (WGS) entry which is preliminary data.</text>
</comment>
<keyword evidence="1" id="KW-1133">Transmembrane helix</keyword>
<keyword evidence="1" id="KW-0812">Transmembrane</keyword>
<accession>A0A7V7UA97</accession>
<sequence length="201" mass="22101">MVVLACSLAYIALAFFVIQKAVSVQMKNDGQTLVTTIKRELIQNNVTQLKDIQQIFKEIKQMSNGNISDISLSDATSKVFLTDEEILKGTDEQVDAVSSATLGSEVIDLVQTKETSGDFLTMPDGTKVYNISTNYEYNQEACSLNIGISLISMNQEIQYAILEMGIIGIIIMVVAILLAIIPTTKIIRPILAMSEDLRNSE</sequence>
<dbReference type="RefSeq" id="WP_151148541.1">
    <property type="nucleotide sequence ID" value="NZ_WAGX01000008.1"/>
</dbReference>
<evidence type="ECO:0000313" key="3">
    <source>
        <dbReference type="Proteomes" id="UP000461768"/>
    </source>
</evidence>
<reference evidence="2 3" key="1">
    <citation type="submission" date="2019-09" db="EMBL/GenBank/DDBJ databases">
        <authorList>
            <person name="Valk L.C."/>
        </authorList>
    </citation>
    <scope>NUCLEOTIDE SEQUENCE [LARGE SCALE GENOMIC DNA]</scope>
    <source>
        <strain evidence="2">GalUA</strain>
    </source>
</reference>
<reference evidence="2 3" key="2">
    <citation type="submission" date="2020-02" db="EMBL/GenBank/DDBJ databases">
        <title>Candidatus Galacturonibacter soehngenii shows hetero-acetogenic catabolism of galacturonic acid but lacks a canonical carbon monoxide dehydrogenase/acetyl-CoA synthase complex.</title>
        <authorList>
            <person name="Diender M."/>
            <person name="Stouten G.R."/>
            <person name="Petersen J.F."/>
            <person name="Nielsen P.H."/>
            <person name="Dueholm M.S."/>
            <person name="Pronk J.T."/>
            <person name="Van Loosdrecht M.C.M."/>
        </authorList>
    </citation>
    <scope>NUCLEOTIDE SEQUENCE [LARGE SCALE GENOMIC DNA]</scope>
    <source>
        <strain evidence="2">GalUA</strain>
    </source>
</reference>
<feature type="transmembrane region" description="Helical" evidence="1">
    <location>
        <begin position="159"/>
        <end position="181"/>
    </location>
</feature>
<evidence type="ECO:0000256" key="1">
    <source>
        <dbReference type="SAM" id="Phobius"/>
    </source>
</evidence>
<protein>
    <recommendedName>
        <fullName evidence="4">Methyl-accepting chemotaxis protein</fullName>
    </recommendedName>
</protein>
<dbReference type="Proteomes" id="UP000461768">
    <property type="component" value="Unassembled WGS sequence"/>
</dbReference>
<proteinExistence type="predicted"/>
<keyword evidence="1" id="KW-0472">Membrane</keyword>
<evidence type="ECO:0000313" key="2">
    <source>
        <dbReference type="EMBL" id="KAB1434454.1"/>
    </source>
</evidence>
<dbReference type="EMBL" id="WAGX01000008">
    <property type="protein sequence ID" value="KAB1434454.1"/>
    <property type="molecule type" value="Genomic_DNA"/>
</dbReference>
<name>A0A7V7UA97_9FIRM</name>
<dbReference type="OrthoDB" id="369336at2"/>
<dbReference type="AlphaFoldDB" id="A0A7V7UA97"/>
<evidence type="ECO:0008006" key="4">
    <source>
        <dbReference type="Google" id="ProtNLM"/>
    </source>
</evidence>